<gene>
    <name evidence="10" type="ORF">MBAV_004066</name>
</gene>
<name>A0A0F3GPI1_9BACT</name>
<feature type="domain" description="B12-binding" evidence="8">
    <location>
        <begin position="57"/>
        <end position="132"/>
    </location>
</feature>
<proteinExistence type="predicted"/>
<dbReference type="InterPro" id="IPR034466">
    <property type="entry name" value="Methyltransferase_Class_B"/>
</dbReference>
<dbReference type="InterPro" id="IPR006638">
    <property type="entry name" value="Elp3/MiaA/NifB-like_rSAM"/>
</dbReference>
<dbReference type="InterPro" id="IPR023404">
    <property type="entry name" value="rSAM_horseshoe"/>
</dbReference>
<dbReference type="PANTHER" id="PTHR43409">
    <property type="entry name" value="ANAEROBIC MAGNESIUM-PROTOPORPHYRIN IX MONOMETHYL ESTER CYCLASE-RELATED"/>
    <property type="match status" value="1"/>
</dbReference>
<dbReference type="Gene3D" id="3.40.50.280">
    <property type="entry name" value="Cobalamin-binding domain"/>
    <property type="match status" value="1"/>
</dbReference>
<feature type="domain" description="Radical SAM core" evidence="9">
    <location>
        <begin position="173"/>
        <end position="396"/>
    </location>
</feature>
<dbReference type="SFLD" id="SFLDG01123">
    <property type="entry name" value="methyltransferase_(Class_B)"/>
    <property type="match status" value="1"/>
</dbReference>
<dbReference type="GO" id="GO:0046872">
    <property type="term" value="F:metal ion binding"/>
    <property type="evidence" value="ECO:0007669"/>
    <property type="project" value="UniProtKB-KW"/>
</dbReference>
<dbReference type="SMART" id="SM00729">
    <property type="entry name" value="Elp3"/>
    <property type="match status" value="1"/>
</dbReference>
<keyword evidence="3" id="KW-0808">Transferase</keyword>
<evidence type="ECO:0000256" key="5">
    <source>
        <dbReference type="ARBA" id="ARBA00022723"/>
    </source>
</evidence>
<dbReference type="GO" id="GO:0005829">
    <property type="term" value="C:cytosol"/>
    <property type="evidence" value="ECO:0007669"/>
    <property type="project" value="TreeGrafter"/>
</dbReference>
<keyword evidence="4" id="KW-0949">S-adenosyl-L-methionine</keyword>
<evidence type="ECO:0000256" key="6">
    <source>
        <dbReference type="ARBA" id="ARBA00023004"/>
    </source>
</evidence>
<keyword evidence="7" id="KW-0411">Iron-sulfur</keyword>
<evidence type="ECO:0000256" key="3">
    <source>
        <dbReference type="ARBA" id="ARBA00022679"/>
    </source>
</evidence>
<evidence type="ECO:0000256" key="7">
    <source>
        <dbReference type="ARBA" id="ARBA00023014"/>
    </source>
</evidence>
<dbReference type="GO" id="GO:0051539">
    <property type="term" value="F:4 iron, 4 sulfur cluster binding"/>
    <property type="evidence" value="ECO:0007669"/>
    <property type="project" value="UniProtKB-KW"/>
</dbReference>
<dbReference type="PANTHER" id="PTHR43409:SF7">
    <property type="entry name" value="BLL1977 PROTEIN"/>
    <property type="match status" value="1"/>
</dbReference>
<dbReference type="SUPFAM" id="SSF102114">
    <property type="entry name" value="Radical SAM enzymes"/>
    <property type="match status" value="1"/>
</dbReference>
<dbReference type="AlphaFoldDB" id="A0A0F3GPI1"/>
<keyword evidence="5" id="KW-0479">Metal-binding</keyword>
<evidence type="ECO:0000256" key="2">
    <source>
        <dbReference type="ARBA" id="ARBA00022603"/>
    </source>
</evidence>
<reference evidence="10 11" key="1">
    <citation type="submission" date="2015-02" db="EMBL/GenBank/DDBJ databases">
        <title>Single-cell genomics of uncultivated deep-branching MTB reveals a conserved set of magnetosome genes.</title>
        <authorList>
            <person name="Kolinko S."/>
            <person name="Richter M."/>
            <person name="Glockner F.O."/>
            <person name="Brachmann A."/>
            <person name="Schuler D."/>
        </authorList>
    </citation>
    <scope>NUCLEOTIDE SEQUENCE [LARGE SCALE GENOMIC DNA]</scope>
    <source>
        <strain evidence="10">TM-1</strain>
    </source>
</reference>
<evidence type="ECO:0000259" key="8">
    <source>
        <dbReference type="PROSITE" id="PS51332"/>
    </source>
</evidence>
<evidence type="ECO:0000313" key="11">
    <source>
        <dbReference type="Proteomes" id="UP000033423"/>
    </source>
</evidence>
<evidence type="ECO:0000256" key="1">
    <source>
        <dbReference type="ARBA" id="ARBA00001966"/>
    </source>
</evidence>
<dbReference type="GO" id="GO:0003824">
    <property type="term" value="F:catalytic activity"/>
    <property type="evidence" value="ECO:0007669"/>
    <property type="project" value="InterPro"/>
</dbReference>
<dbReference type="Pfam" id="PF04055">
    <property type="entry name" value="Radical_SAM"/>
    <property type="match status" value="1"/>
</dbReference>
<keyword evidence="11" id="KW-1185">Reference proteome</keyword>
<dbReference type="PROSITE" id="PS51918">
    <property type="entry name" value="RADICAL_SAM"/>
    <property type="match status" value="1"/>
</dbReference>
<protein>
    <submittedName>
        <fullName evidence="10">Radical SAM domain-containing protein</fullName>
    </submittedName>
</protein>
<dbReference type="GO" id="GO:0031419">
    <property type="term" value="F:cobalamin binding"/>
    <property type="evidence" value="ECO:0007669"/>
    <property type="project" value="InterPro"/>
</dbReference>
<dbReference type="SFLD" id="SFLDG01082">
    <property type="entry name" value="B12-binding_domain_containing"/>
    <property type="match status" value="1"/>
</dbReference>
<dbReference type="EMBL" id="LACI01001748">
    <property type="protein sequence ID" value="KJU83742.1"/>
    <property type="molecule type" value="Genomic_DNA"/>
</dbReference>
<dbReference type="Gene3D" id="3.80.30.20">
    <property type="entry name" value="tm_1862 like domain"/>
    <property type="match status" value="1"/>
</dbReference>
<dbReference type="Pfam" id="PF02310">
    <property type="entry name" value="B12-binding"/>
    <property type="match status" value="1"/>
</dbReference>
<dbReference type="InterPro" id="IPR036724">
    <property type="entry name" value="Cobalamin-bd_sf"/>
</dbReference>
<dbReference type="PROSITE" id="PS51332">
    <property type="entry name" value="B12_BINDING"/>
    <property type="match status" value="1"/>
</dbReference>
<dbReference type="CDD" id="cd02068">
    <property type="entry name" value="radical_SAM_B12_BD"/>
    <property type="match status" value="1"/>
</dbReference>
<dbReference type="InterPro" id="IPR007197">
    <property type="entry name" value="rSAM"/>
</dbReference>
<dbReference type="SFLD" id="SFLDS00029">
    <property type="entry name" value="Radical_SAM"/>
    <property type="match status" value="1"/>
</dbReference>
<sequence>MKTIAFIETRSPQSNIFRRFPIPRLGAVLLSTMLKQKGFEVKTFIEDIRKPDWSFIERSDLLCISTITSTAHVAYATADRARKLGIPVVMGGAHPTFMAAEALQHANFVIRGEGEIALLQLVESLKSGTPAPTSIKGLSYRDKAGNDVHNPQGEFVADLDSLPDPDYRLVHGWRNSNIHPIATSRGCAFNCRFCLVSPMFGRKYRFRSVERVVGELRRISAVSRSPLFFVDDNFAANKRRTKEILRHMIAEGIKPRWSGMVRPDIYRDEELLRLLADSGKFTASIGFESMSAEALKDYNKHQKVDDNLKCVTAMKAFGIKIHGMFVFGSDADTVETIRESAEFAISSGLDSVQFMIMTPLPGTALYEDFKATQRLLHTDWSKYDINHVVYKTATIKPQHLQVEPIKAMERFYSFRHFWNHMKTLDLFYAGFGLYSRRMVKKALKDIQGYANYLKQ</sequence>
<dbReference type="Proteomes" id="UP000033423">
    <property type="component" value="Unassembled WGS sequence"/>
</dbReference>
<keyword evidence="2" id="KW-0489">Methyltransferase</keyword>
<accession>A0A0F3GPI1</accession>
<evidence type="ECO:0000313" key="10">
    <source>
        <dbReference type="EMBL" id="KJU83742.1"/>
    </source>
</evidence>
<evidence type="ECO:0000259" key="9">
    <source>
        <dbReference type="PROSITE" id="PS51918"/>
    </source>
</evidence>
<keyword evidence="6" id="KW-0408">Iron</keyword>
<dbReference type="SUPFAM" id="SSF52242">
    <property type="entry name" value="Cobalamin (vitamin B12)-binding domain"/>
    <property type="match status" value="1"/>
</dbReference>
<comment type="cofactor">
    <cofactor evidence="1">
        <name>[4Fe-4S] cluster</name>
        <dbReference type="ChEBI" id="CHEBI:49883"/>
    </cofactor>
</comment>
<dbReference type="InterPro" id="IPR058240">
    <property type="entry name" value="rSAM_sf"/>
</dbReference>
<evidence type="ECO:0000256" key="4">
    <source>
        <dbReference type="ARBA" id="ARBA00022691"/>
    </source>
</evidence>
<dbReference type="InterPro" id="IPR006158">
    <property type="entry name" value="Cobalamin-bd"/>
</dbReference>
<organism evidence="10 11">
    <name type="scientific">Candidatus Magnetobacterium bavaricum</name>
    <dbReference type="NCBI Taxonomy" id="29290"/>
    <lineage>
        <taxon>Bacteria</taxon>
        <taxon>Pseudomonadati</taxon>
        <taxon>Nitrospirota</taxon>
        <taxon>Thermodesulfovibrionia</taxon>
        <taxon>Thermodesulfovibrionales</taxon>
        <taxon>Candidatus Magnetobacteriaceae</taxon>
        <taxon>Candidatus Magnetobacterium</taxon>
    </lineage>
</organism>
<dbReference type="InterPro" id="IPR051198">
    <property type="entry name" value="BchE-like"/>
</dbReference>
<comment type="caution">
    <text evidence="10">The sequence shown here is derived from an EMBL/GenBank/DDBJ whole genome shotgun (WGS) entry which is preliminary data.</text>
</comment>